<dbReference type="Proteomes" id="UP000469185">
    <property type="component" value="Unassembled WGS sequence"/>
</dbReference>
<evidence type="ECO:0000256" key="5">
    <source>
        <dbReference type="ARBA" id="ARBA00022842"/>
    </source>
</evidence>
<name>A0A6N9YPW3_9ACTN</name>
<dbReference type="GO" id="GO:0016787">
    <property type="term" value="F:hydrolase activity"/>
    <property type="evidence" value="ECO:0007669"/>
    <property type="project" value="UniProtKB-KW"/>
</dbReference>
<proteinExistence type="inferred from homology"/>
<evidence type="ECO:0000313" key="9">
    <source>
        <dbReference type="Proteomes" id="UP000469185"/>
    </source>
</evidence>
<dbReference type="Pfam" id="PF01850">
    <property type="entry name" value="PIN"/>
    <property type="match status" value="1"/>
</dbReference>
<dbReference type="EC" id="3.1.-.-" evidence="6"/>
<dbReference type="GO" id="GO:0016075">
    <property type="term" value="P:rRNA catabolic process"/>
    <property type="evidence" value="ECO:0007669"/>
    <property type="project" value="TreeGrafter"/>
</dbReference>
<dbReference type="PANTHER" id="PTHR42188:SF1">
    <property type="entry name" value="23S RRNA-SPECIFIC ENDONUCLEASE VAPC20"/>
    <property type="match status" value="1"/>
</dbReference>
<evidence type="ECO:0000256" key="2">
    <source>
        <dbReference type="ARBA" id="ARBA00022722"/>
    </source>
</evidence>
<dbReference type="InterPro" id="IPR002716">
    <property type="entry name" value="PIN_dom"/>
</dbReference>
<dbReference type="AlphaFoldDB" id="A0A6N9YPW3"/>
<evidence type="ECO:0000256" key="3">
    <source>
        <dbReference type="ARBA" id="ARBA00022723"/>
    </source>
</evidence>
<dbReference type="InterPro" id="IPR022907">
    <property type="entry name" value="VapC_family"/>
</dbReference>
<gene>
    <name evidence="6" type="primary">vapC</name>
    <name evidence="8" type="ORF">G1H11_17200</name>
</gene>
<dbReference type="InterPro" id="IPR039018">
    <property type="entry name" value="VapC20-like"/>
</dbReference>
<comment type="similarity">
    <text evidence="6">Belongs to the PINc/VapC protein family.</text>
</comment>
<feature type="binding site" evidence="6">
    <location>
        <position position="98"/>
    </location>
    <ligand>
        <name>Mg(2+)</name>
        <dbReference type="ChEBI" id="CHEBI:18420"/>
    </ligand>
</feature>
<organism evidence="8 9">
    <name type="scientific">Phytoactinopolyspora alkaliphila</name>
    <dbReference type="NCBI Taxonomy" id="1783498"/>
    <lineage>
        <taxon>Bacteria</taxon>
        <taxon>Bacillati</taxon>
        <taxon>Actinomycetota</taxon>
        <taxon>Actinomycetes</taxon>
        <taxon>Jiangellales</taxon>
        <taxon>Jiangellaceae</taxon>
        <taxon>Phytoactinopolyspora</taxon>
    </lineage>
</organism>
<comment type="cofactor">
    <cofactor evidence="6">
        <name>Mg(2+)</name>
        <dbReference type="ChEBI" id="CHEBI:18420"/>
    </cofactor>
</comment>
<dbReference type="RefSeq" id="WP_163819821.1">
    <property type="nucleotide sequence ID" value="NZ_JAAGOB010000009.1"/>
</dbReference>
<dbReference type="SUPFAM" id="SSF88723">
    <property type="entry name" value="PIN domain-like"/>
    <property type="match status" value="1"/>
</dbReference>
<keyword evidence="3 6" id="KW-0479">Metal-binding</keyword>
<dbReference type="EMBL" id="JAAGOB010000009">
    <property type="protein sequence ID" value="NED97043.1"/>
    <property type="molecule type" value="Genomic_DNA"/>
</dbReference>
<feature type="binding site" evidence="6">
    <location>
        <position position="5"/>
    </location>
    <ligand>
        <name>Mg(2+)</name>
        <dbReference type="ChEBI" id="CHEBI:18420"/>
    </ligand>
</feature>
<keyword evidence="1 6" id="KW-1277">Toxin-antitoxin system</keyword>
<comment type="caution">
    <text evidence="8">The sequence shown here is derived from an EMBL/GenBank/DDBJ whole genome shotgun (WGS) entry which is preliminary data.</text>
</comment>
<keyword evidence="6" id="KW-0800">Toxin</keyword>
<dbReference type="InterPro" id="IPR029060">
    <property type="entry name" value="PIN-like_dom_sf"/>
</dbReference>
<accession>A0A6N9YPW3</accession>
<comment type="function">
    <text evidence="6">Toxic component of a toxin-antitoxin (TA) system. An RNase.</text>
</comment>
<dbReference type="GO" id="GO:0000287">
    <property type="term" value="F:magnesium ion binding"/>
    <property type="evidence" value="ECO:0007669"/>
    <property type="project" value="UniProtKB-UniRule"/>
</dbReference>
<dbReference type="Gene3D" id="3.40.50.1010">
    <property type="entry name" value="5'-nuclease"/>
    <property type="match status" value="1"/>
</dbReference>
<keyword evidence="5 6" id="KW-0460">Magnesium</keyword>
<evidence type="ECO:0000313" key="8">
    <source>
        <dbReference type="EMBL" id="NED97043.1"/>
    </source>
</evidence>
<evidence type="ECO:0000256" key="4">
    <source>
        <dbReference type="ARBA" id="ARBA00022801"/>
    </source>
</evidence>
<protein>
    <recommendedName>
        <fullName evidence="6">Ribonuclease VapC</fullName>
        <shortName evidence="6">RNase VapC</shortName>
        <ecNumber evidence="6">3.1.-.-</ecNumber>
    </recommendedName>
    <alternativeName>
        <fullName evidence="6">Toxin VapC</fullName>
    </alternativeName>
</protein>
<dbReference type="GO" id="GO:0004521">
    <property type="term" value="F:RNA endonuclease activity"/>
    <property type="evidence" value="ECO:0007669"/>
    <property type="project" value="InterPro"/>
</dbReference>
<dbReference type="HAMAP" id="MF_00265">
    <property type="entry name" value="VapC_Nob1"/>
    <property type="match status" value="1"/>
</dbReference>
<keyword evidence="4 6" id="KW-0378">Hydrolase</keyword>
<reference evidence="8 9" key="1">
    <citation type="submission" date="2020-02" db="EMBL/GenBank/DDBJ databases">
        <authorList>
            <person name="Li X.-J."/>
            <person name="Feng X.-M."/>
        </authorList>
    </citation>
    <scope>NUCLEOTIDE SEQUENCE [LARGE SCALE GENOMIC DNA]</scope>
    <source>
        <strain evidence="8 9">CGMCC 4.7225</strain>
    </source>
</reference>
<feature type="domain" description="PIN" evidence="7">
    <location>
        <begin position="2"/>
        <end position="122"/>
    </location>
</feature>
<evidence type="ECO:0000256" key="6">
    <source>
        <dbReference type="HAMAP-Rule" id="MF_00265"/>
    </source>
</evidence>
<keyword evidence="2 6" id="KW-0540">Nuclease</keyword>
<keyword evidence="9" id="KW-1185">Reference proteome</keyword>
<dbReference type="PANTHER" id="PTHR42188">
    <property type="entry name" value="23S RRNA-SPECIFIC ENDONUCLEASE VAPC20"/>
    <property type="match status" value="1"/>
</dbReference>
<dbReference type="GO" id="GO:0090729">
    <property type="term" value="F:toxin activity"/>
    <property type="evidence" value="ECO:0007669"/>
    <property type="project" value="UniProtKB-KW"/>
</dbReference>
<evidence type="ECO:0000256" key="1">
    <source>
        <dbReference type="ARBA" id="ARBA00022649"/>
    </source>
</evidence>
<evidence type="ECO:0000259" key="7">
    <source>
        <dbReference type="Pfam" id="PF01850"/>
    </source>
</evidence>
<sequence>MIIVDTSGILASKDESHPDHTAVAELIAGTDEELLLSPFVLAEADYMLARRLGAAAAREFLSEVASEAYELVDFDAGDIASASGVIDRYDDLDIGIADASLVVIAARFQTTRVLTFDQRHFRPVAPLWGAPAFTVLPADA</sequence>